<dbReference type="EMBL" id="ML732467">
    <property type="protein sequence ID" value="KAB8067583.1"/>
    <property type="molecule type" value="Genomic_DNA"/>
</dbReference>
<evidence type="ECO:0008006" key="3">
    <source>
        <dbReference type="Google" id="ProtNLM"/>
    </source>
</evidence>
<evidence type="ECO:0000313" key="1">
    <source>
        <dbReference type="EMBL" id="KAB8067583.1"/>
    </source>
</evidence>
<dbReference type="Proteomes" id="UP000326565">
    <property type="component" value="Unassembled WGS sequence"/>
</dbReference>
<gene>
    <name evidence="1" type="ORF">BDV29DRAFT_200085</name>
</gene>
<dbReference type="AlphaFoldDB" id="A0A5N5WGQ5"/>
<accession>A0A5N5WGQ5</accession>
<protein>
    <recommendedName>
        <fullName evidence="3">NAD(P)-binding domain-containing protein</fullName>
    </recommendedName>
</protein>
<name>A0A5N5WGQ5_9EURO</name>
<evidence type="ECO:0000313" key="2">
    <source>
        <dbReference type="Proteomes" id="UP000326565"/>
    </source>
</evidence>
<organism evidence="1 2">
    <name type="scientific">Aspergillus leporis</name>
    <dbReference type="NCBI Taxonomy" id="41062"/>
    <lineage>
        <taxon>Eukaryota</taxon>
        <taxon>Fungi</taxon>
        <taxon>Dikarya</taxon>
        <taxon>Ascomycota</taxon>
        <taxon>Pezizomycotina</taxon>
        <taxon>Eurotiomycetes</taxon>
        <taxon>Eurotiomycetidae</taxon>
        <taxon>Eurotiales</taxon>
        <taxon>Aspergillaceae</taxon>
        <taxon>Aspergillus</taxon>
        <taxon>Aspergillus subgen. Circumdati</taxon>
    </lineage>
</organism>
<sequence>MKVILIGSTGFVGREVFRQCLENPSITSIVALPVVHDFLTYSEVVLNDIKGAEARIWTLGKAIISNIKMSRKLHIGYTLAAVKAFSQVLASKVENARKFRFIYCSCGASMKVEVENQLIAYCQCDSDTIETYMLRPAIVLSREMSIRSLLSGLGPSIKVDVVAGVMVDVTLHRYGEQISENTMSK</sequence>
<proteinExistence type="predicted"/>
<dbReference type="SUPFAM" id="SSF51735">
    <property type="entry name" value="NAD(P)-binding Rossmann-fold domains"/>
    <property type="match status" value="1"/>
</dbReference>
<dbReference type="Gene3D" id="3.40.50.720">
    <property type="entry name" value="NAD(P)-binding Rossmann-like Domain"/>
    <property type="match status" value="1"/>
</dbReference>
<dbReference type="OrthoDB" id="3535423at2759"/>
<keyword evidence="2" id="KW-1185">Reference proteome</keyword>
<reference evidence="1 2" key="1">
    <citation type="submission" date="2019-04" db="EMBL/GenBank/DDBJ databases">
        <title>Friends and foes A comparative genomics study of 23 Aspergillus species from section Flavi.</title>
        <authorList>
            <consortium name="DOE Joint Genome Institute"/>
            <person name="Kjaerbolling I."/>
            <person name="Vesth T."/>
            <person name="Frisvad J.C."/>
            <person name="Nybo J.L."/>
            <person name="Theobald S."/>
            <person name="Kildgaard S."/>
            <person name="Isbrandt T."/>
            <person name="Kuo A."/>
            <person name="Sato A."/>
            <person name="Lyhne E.K."/>
            <person name="Kogle M.E."/>
            <person name="Wiebenga A."/>
            <person name="Kun R.S."/>
            <person name="Lubbers R.J."/>
            <person name="Makela M.R."/>
            <person name="Barry K."/>
            <person name="Chovatia M."/>
            <person name="Clum A."/>
            <person name="Daum C."/>
            <person name="Haridas S."/>
            <person name="He G."/>
            <person name="LaButti K."/>
            <person name="Lipzen A."/>
            <person name="Mondo S."/>
            <person name="Riley R."/>
            <person name="Salamov A."/>
            <person name="Simmons B.A."/>
            <person name="Magnuson J.K."/>
            <person name="Henrissat B."/>
            <person name="Mortensen U.H."/>
            <person name="Larsen T.O."/>
            <person name="Devries R.P."/>
            <person name="Grigoriev I.V."/>
            <person name="Machida M."/>
            <person name="Baker S.E."/>
            <person name="Andersen M.R."/>
        </authorList>
    </citation>
    <scope>NUCLEOTIDE SEQUENCE [LARGE SCALE GENOMIC DNA]</scope>
    <source>
        <strain evidence="1 2">CBS 151.66</strain>
    </source>
</reference>
<dbReference type="InterPro" id="IPR036291">
    <property type="entry name" value="NAD(P)-bd_dom_sf"/>
</dbReference>